<evidence type="ECO:0000256" key="2">
    <source>
        <dbReference type="ARBA" id="ARBA00022525"/>
    </source>
</evidence>
<dbReference type="FunFam" id="2.10.25.10:FF:000209">
    <property type="entry name" value="Laminin subunit alpha 5"/>
    <property type="match status" value="1"/>
</dbReference>
<keyword evidence="2" id="KW-0964">Secreted</keyword>
<dbReference type="FunFam" id="2.10.25.10:FF:000134">
    <property type="entry name" value="Transmembrane agrin"/>
    <property type="match status" value="1"/>
</dbReference>
<feature type="region of interest" description="Disordered" evidence="11">
    <location>
        <begin position="706"/>
        <end position="742"/>
    </location>
</feature>
<keyword evidence="16" id="KW-1185">Reference proteome</keyword>
<sequence>MPIEEIMESSEERFKYNTSNMIQGETNYSPVSNDKYSNGANEMFNRLINSNYPGDPLMTPLGYPLRPPSTLSYPASETDAGYSIDGTLSPPLFVPYNQSDGNHQYNNHHNQGSTFHHHSSYKYIQSAHNLNKLTSSPSSSLSPTIGTSMTTYQPNIIERPVTMVCNGKFNPTNEIGKGNVSGSTPTTTTTTGSTVAATALLLNGNCSNYIYRPSTGLATSSLLSPNQLDREAGFFKSTLDPYHAHSSSHSGHKKALSTSGTVTTFNYPLYQEFDPTEVNSSSVYKRILHWDIKYTLALSLIIIFLLLGITVIILLLRTLSFTSPSSPTSIPDSSMDPSLTEMRSPCDSISCPNLQFCAIDNNGSPLCTCKTCSSHINPVLLCATDNTTYYSECDIERVSCLKNEPIAIKHHGPCTFVDTSIKDPCAFVVCNYGAVCIPQDSKDVNELCQCPYCEDSGPSVCGSDGITYSSQCSLSTACCTEKRYITVRYDGPCQTCLDMNCMHYSVCEIDLETSKAHCVCPKVCIRDDRPVCGSNGKTYESECELQMASCHLQINLTVAHHGSCAPNLCKNVDCKFDSECLEGECVCNFNCDSEPEESVCADDGLTYANQCSLRRSSCLKGRKLVSLFFGTCDEMKILMESSSDNKLFNSADGAKIINNTTPTLNTNEVVNFTPNGYNKNDSTIEPNKSQFNHHLSNILLPHNQSSNSFLNHSQHHKNHHKHHHHHHQQKSNHDNHNHHSSTFHHNQVTLTCNNFECLFGASCSYNSSGYPHCQCSFHCDIEPFQSSSSSSASFSSSSSTYLDPSLTGSSAFESDRKLIFVSSLHESLCGSDGQYYDNECQMKRESCNQQKDISIVDDKICDLQSSSVDAKIALDNFNESLNNEVNHDVPMCIKSEFGCCLDGSTQALGLNYLGCPERCFCNRRGSIGSNCDPITRQCSCKPGIGGLKCNRCEADFWGLHMAKGQDGCLPCNCNKFGSVRSDCEQTTGKCVCIPGIKGIKCDICPLGTILGLHGCTHGSIAFPRNGSCHDIQCFHGAVCVQNGNIAQCICDINCQNNSTDVSNSSMDYSIVCGSDSNTYQSECQMLRASCLHQTDIVILHKGPC</sequence>
<dbReference type="SMART" id="SM00274">
    <property type="entry name" value="FOLN"/>
    <property type="match status" value="6"/>
</dbReference>
<evidence type="ECO:0000256" key="7">
    <source>
        <dbReference type="ARBA" id="ARBA00023157"/>
    </source>
</evidence>
<dbReference type="InterPro" id="IPR003645">
    <property type="entry name" value="Fol_N"/>
</dbReference>
<dbReference type="GO" id="GO:0030154">
    <property type="term" value="P:cell differentiation"/>
    <property type="evidence" value="ECO:0007669"/>
    <property type="project" value="TreeGrafter"/>
</dbReference>
<evidence type="ECO:0000256" key="12">
    <source>
        <dbReference type="SAM" id="Phobius"/>
    </source>
</evidence>
<evidence type="ECO:0000256" key="3">
    <source>
        <dbReference type="ARBA" id="ARBA00022530"/>
    </source>
</evidence>
<keyword evidence="8" id="KW-0325">Glycoprotein</keyword>
<dbReference type="PRINTS" id="PR00011">
    <property type="entry name" value="EGFLAMININ"/>
</dbReference>
<keyword evidence="12" id="KW-0472">Membrane</keyword>
<dbReference type="SMART" id="SM00180">
    <property type="entry name" value="EGF_Lam"/>
    <property type="match status" value="2"/>
</dbReference>
<keyword evidence="9 10" id="KW-0424">Laminin EGF-like domain</keyword>
<dbReference type="GO" id="GO:0005604">
    <property type="term" value="C:basement membrane"/>
    <property type="evidence" value="ECO:0007669"/>
    <property type="project" value="UniProtKB-SubCell"/>
</dbReference>
<keyword evidence="6" id="KW-0084">Basement membrane</keyword>
<dbReference type="eggNOG" id="KOG3509">
    <property type="taxonomic scope" value="Eukaryota"/>
</dbReference>
<accession>T1JZW6</accession>
<comment type="caution">
    <text evidence="10">Lacks conserved residue(s) required for the propagation of feature annotation.</text>
</comment>
<dbReference type="CDD" id="cd00055">
    <property type="entry name" value="EGF_Lam"/>
    <property type="match status" value="2"/>
</dbReference>
<dbReference type="PROSITE" id="PS51465">
    <property type="entry name" value="KAZAL_2"/>
    <property type="match status" value="6"/>
</dbReference>
<evidence type="ECO:0000259" key="13">
    <source>
        <dbReference type="PROSITE" id="PS50027"/>
    </source>
</evidence>
<dbReference type="HOGENOM" id="CLU_282753_0_0_1"/>
<reference evidence="15" key="2">
    <citation type="submission" date="2015-06" db="UniProtKB">
        <authorList>
            <consortium name="EnsemblMetazoa"/>
        </authorList>
    </citation>
    <scope>IDENTIFICATION</scope>
</reference>
<feature type="disulfide bond" evidence="10">
    <location>
        <begin position="940"/>
        <end position="949"/>
    </location>
</feature>
<protein>
    <recommendedName>
        <fullName evidence="17">Agrin</fullName>
    </recommendedName>
</protein>
<dbReference type="PROSITE" id="PS01248">
    <property type="entry name" value="EGF_LAM_1"/>
    <property type="match status" value="1"/>
</dbReference>
<dbReference type="SUPFAM" id="SSF57196">
    <property type="entry name" value="EGF/Laminin"/>
    <property type="match status" value="2"/>
</dbReference>
<dbReference type="Gene3D" id="2.10.25.10">
    <property type="entry name" value="Laminin"/>
    <property type="match status" value="2"/>
</dbReference>
<reference evidence="16" key="1">
    <citation type="submission" date="2011-08" db="EMBL/GenBank/DDBJ databases">
        <authorList>
            <person name="Rombauts S."/>
        </authorList>
    </citation>
    <scope>NUCLEOTIDE SEQUENCE</scope>
    <source>
        <strain evidence="16">London</strain>
    </source>
</reference>
<dbReference type="InterPro" id="IPR002350">
    <property type="entry name" value="Kazal_dom"/>
</dbReference>
<dbReference type="AlphaFoldDB" id="T1JZW6"/>
<dbReference type="InterPro" id="IPR036058">
    <property type="entry name" value="Kazal_dom_sf"/>
</dbReference>
<dbReference type="SMART" id="SM00280">
    <property type="entry name" value="KAZAL"/>
    <property type="match status" value="6"/>
</dbReference>
<organism evidence="15 16">
    <name type="scientific">Tetranychus urticae</name>
    <name type="common">Two-spotted spider mite</name>
    <dbReference type="NCBI Taxonomy" id="32264"/>
    <lineage>
        <taxon>Eukaryota</taxon>
        <taxon>Metazoa</taxon>
        <taxon>Ecdysozoa</taxon>
        <taxon>Arthropoda</taxon>
        <taxon>Chelicerata</taxon>
        <taxon>Arachnida</taxon>
        <taxon>Acari</taxon>
        <taxon>Acariformes</taxon>
        <taxon>Trombidiformes</taxon>
        <taxon>Prostigmata</taxon>
        <taxon>Eleutherengona</taxon>
        <taxon>Raphignathae</taxon>
        <taxon>Tetranychoidea</taxon>
        <taxon>Tetranychidae</taxon>
        <taxon>Tetranychus</taxon>
    </lineage>
</organism>
<evidence type="ECO:0000313" key="16">
    <source>
        <dbReference type="Proteomes" id="UP000015104"/>
    </source>
</evidence>
<keyword evidence="3" id="KW-0272">Extracellular matrix</keyword>
<dbReference type="Pfam" id="PF07648">
    <property type="entry name" value="Kazal_2"/>
    <property type="match status" value="6"/>
</dbReference>
<evidence type="ECO:0008006" key="17">
    <source>
        <dbReference type="Google" id="ProtNLM"/>
    </source>
</evidence>
<dbReference type="CDD" id="cd00104">
    <property type="entry name" value="KAZAL_FS"/>
    <property type="match status" value="6"/>
</dbReference>
<evidence type="ECO:0000256" key="5">
    <source>
        <dbReference type="ARBA" id="ARBA00022737"/>
    </source>
</evidence>
<evidence type="ECO:0000256" key="8">
    <source>
        <dbReference type="ARBA" id="ARBA00023180"/>
    </source>
</evidence>
<dbReference type="SUPFAM" id="SSF100895">
    <property type="entry name" value="Kazal-type serine protease inhibitors"/>
    <property type="match status" value="6"/>
</dbReference>
<dbReference type="GO" id="GO:0005576">
    <property type="term" value="C:extracellular region"/>
    <property type="evidence" value="ECO:0007669"/>
    <property type="project" value="TreeGrafter"/>
</dbReference>
<name>T1JZW6_TETUR</name>
<evidence type="ECO:0000256" key="4">
    <source>
        <dbReference type="ARBA" id="ARBA00022729"/>
    </source>
</evidence>
<evidence type="ECO:0000256" key="11">
    <source>
        <dbReference type="SAM" id="MobiDB-lite"/>
    </source>
</evidence>
<dbReference type="EMBL" id="CAEY01001128">
    <property type="status" value="NOT_ANNOTATED_CDS"/>
    <property type="molecule type" value="Genomic_DNA"/>
</dbReference>
<proteinExistence type="predicted"/>
<comment type="subcellular location">
    <subcellularLocation>
        <location evidence="1">Secreted</location>
        <location evidence="1">Extracellular space</location>
        <location evidence="1">Extracellular matrix</location>
        <location evidence="1">Basement membrane</location>
    </subcellularLocation>
</comment>
<dbReference type="FunFam" id="3.30.60.30:FF:000024">
    <property type="entry name" value="Transmembrane agrin"/>
    <property type="match status" value="2"/>
</dbReference>
<dbReference type="PROSITE" id="PS50027">
    <property type="entry name" value="EGF_LAM_2"/>
    <property type="match status" value="1"/>
</dbReference>
<keyword evidence="5" id="KW-0677">Repeat</keyword>
<keyword evidence="4" id="KW-0732">Signal</keyword>
<evidence type="ECO:0000256" key="6">
    <source>
        <dbReference type="ARBA" id="ARBA00022869"/>
    </source>
</evidence>
<dbReference type="EMBL" id="CAEY01001129">
    <property type="status" value="NOT_ANNOTATED_CDS"/>
    <property type="molecule type" value="Genomic_DNA"/>
</dbReference>
<keyword evidence="12" id="KW-0812">Transmembrane</keyword>
<feature type="domain" description="Kazal-like" evidence="14">
    <location>
        <begin position="1051"/>
        <end position="1104"/>
    </location>
</feature>
<dbReference type="Proteomes" id="UP000015104">
    <property type="component" value="Unassembled WGS sequence"/>
</dbReference>
<evidence type="ECO:0000256" key="9">
    <source>
        <dbReference type="ARBA" id="ARBA00023292"/>
    </source>
</evidence>
<dbReference type="EnsemblMetazoa" id="tetur03g05500.1">
    <property type="protein sequence ID" value="tetur03g05500.1"/>
    <property type="gene ID" value="tetur03g05500"/>
</dbReference>
<dbReference type="STRING" id="32264.T1JZW6"/>
<dbReference type="InterPro" id="IPR002049">
    <property type="entry name" value="LE_dom"/>
</dbReference>
<feature type="transmembrane region" description="Helical" evidence="12">
    <location>
        <begin position="294"/>
        <end position="316"/>
    </location>
</feature>
<evidence type="ECO:0000256" key="1">
    <source>
        <dbReference type="ARBA" id="ARBA00004302"/>
    </source>
</evidence>
<dbReference type="Gene3D" id="3.30.60.30">
    <property type="match status" value="6"/>
</dbReference>
<feature type="disulfide bond" evidence="10">
    <location>
        <begin position="919"/>
        <end position="931"/>
    </location>
</feature>
<keyword evidence="7 10" id="KW-1015">Disulfide bond</keyword>
<evidence type="ECO:0000313" key="15">
    <source>
        <dbReference type="EnsemblMetazoa" id="tetur03g05500.1"/>
    </source>
</evidence>
<feature type="domain" description="Kazal-like" evidence="14">
    <location>
        <begin position="368"/>
        <end position="416"/>
    </location>
</feature>
<dbReference type="Pfam" id="PF00053">
    <property type="entry name" value="EGF_laminin"/>
    <property type="match status" value="2"/>
</dbReference>
<feature type="domain" description="Kazal-like" evidence="14">
    <location>
        <begin position="497"/>
        <end position="566"/>
    </location>
</feature>
<feature type="domain" description="Laminin EGF-like" evidence="13">
    <location>
        <begin position="919"/>
        <end position="970"/>
    </location>
</feature>
<evidence type="ECO:0000256" key="10">
    <source>
        <dbReference type="PROSITE-ProRule" id="PRU00460"/>
    </source>
</evidence>
<dbReference type="PANTHER" id="PTHR10913:SF78">
    <property type="entry name" value="AGRIN"/>
    <property type="match status" value="1"/>
</dbReference>
<feature type="domain" description="Kazal-like" evidence="14">
    <location>
        <begin position="826"/>
        <end position="863"/>
    </location>
</feature>
<feature type="domain" description="Kazal-like" evidence="14">
    <location>
        <begin position="586"/>
        <end position="634"/>
    </location>
</feature>
<feature type="domain" description="Kazal-like" evidence="14">
    <location>
        <begin position="442"/>
        <end position="495"/>
    </location>
</feature>
<dbReference type="InterPro" id="IPR050653">
    <property type="entry name" value="Prot_Inhib_GrowthFact_Antg"/>
</dbReference>
<feature type="compositionally biased region" description="Basic residues" evidence="11">
    <location>
        <begin position="713"/>
        <end position="730"/>
    </location>
</feature>
<keyword evidence="12" id="KW-1133">Transmembrane helix</keyword>
<evidence type="ECO:0000259" key="14">
    <source>
        <dbReference type="PROSITE" id="PS51465"/>
    </source>
</evidence>
<feature type="disulfide bond" evidence="10">
    <location>
        <begin position="921"/>
        <end position="938"/>
    </location>
</feature>
<dbReference type="PANTHER" id="PTHR10913">
    <property type="entry name" value="FOLLISTATIN-RELATED"/>
    <property type="match status" value="1"/>
</dbReference>